<feature type="domain" description="ELK" evidence="8">
    <location>
        <begin position="1064"/>
        <end position="1085"/>
    </location>
</feature>
<keyword evidence="5" id="KW-0206">Cytoskeleton</keyword>
<feature type="domain" description="ELK" evidence="8">
    <location>
        <begin position="1810"/>
        <end position="1831"/>
    </location>
</feature>
<feature type="compositionally biased region" description="Basic and acidic residues" evidence="7">
    <location>
        <begin position="2171"/>
        <end position="2190"/>
    </location>
</feature>
<reference evidence="9 10" key="1">
    <citation type="submission" date="2024-11" db="EMBL/GenBank/DDBJ databases">
        <title>Chromosome-level genome assembly of the freshwater bivalve Anodonta woodiana.</title>
        <authorList>
            <person name="Chen X."/>
        </authorList>
    </citation>
    <scope>NUCLEOTIDE SEQUENCE [LARGE SCALE GENOMIC DNA]</scope>
    <source>
        <strain evidence="9">MN2024</strain>
        <tissue evidence="9">Gills</tissue>
    </source>
</reference>
<dbReference type="PANTHER" id="PTHR44981:SF2">
    <property type="entry name" value="PERICENTRIN-LIKE PROTEIN, ISOFORM F"/>
    <property type="match status" value="1"/>
</dbReference>
<evidence type="ECO:0000256" key="4">
    <source>
        <dbReference type="ARBA" id="ARBA00023054"/>
    </source>
</evidence>
<dbReference type="GO" id="GO:0005813">
    <property type="term" value="C:centrosome"/>
    <property type="evidence" value="ECO:0007669"/>
    <property type="project" value="UniProtKB-SubCell"/>
</dbReference>
<dbReference type="Pfam" id="PF10495">
    <property type="entry name" value="PACT_coil_coil"/>
    <property type="match status" value="1"/>
</dbReference>
<evidence type="ECO:0000256" key="3">
    <source>
        <dbReference type="ARBA" id="ARBA00022553"/>
    </source>
</evidence>
<feature type="coiled-coil region" evidence="6">
    <location>
        <begin position="4780"/>
        <end position="4846"/>
    </location>
</feature>
<feature type="region of interest" description="Disordered" evidence="7">
    <location>
        <begin position="3685"/>
        <end position="3710"/>
    </location>
</feature>
<sequence>MEECERKKKLIAGKEKLAAFQKKKSRKKKKIKDADSPSLGLDVGELSDVSSTSDMSSEAEIQSNEDSDQQSLSGLSDDETPKEEGNLPSLLRLKAKLQSANQRIEELEECIMGKQLALDKVIVENEKLRREVASEQVEKLEGTELKESGYFTQDSRQSLLASESINGDISLKGEKGDLSDIQDLTQQVQWLQVQLKQAGVALQVQADHQSLSVQALQEAKSEILNLQQNVTQKDQAIYQLAEKLTQVSQQYSLLQRAHDSLKNEDKKDTDSTFSITEMEVKLEGLKLELETKQTKTFNEMSNVLEAKKQELDGFQTVNEELKKACETYQVELRNQREELEIKIAKLSEELINAQASSEKLRQHLESVNEENRALLDECNRTKTEKEEANFKIKVLEQQLKDSLDHMEKDKLKLESVEIELLSERDEKVKVDKELQKYKEEVMMLKEEKEHANRNLQQFNEEITSLKDEKEKANAEKSLLLKQFEDFKETFTSEFQSLTSQLNETLEQTSHMKSMNEVLSQEVEKLKADKSGMLEQLDMYHSQVTEYEGTISQMHGLQEENKTLRMQNDELYNKINNQKDIIVGLKAELDVLSVDNKQLGEQLQVFTSDLSQHQSEIDIIETERHAFTEEMENLQRHYMDLQSESEVYKSSTASLSQKIAELKQELSISTTDNSSQVGTISSADDYQIGESAQRRMMPLEERTITPSVVIVTHEEMKENYDNTESAVLTTWTLDQAQSLESQNNIIEQQSQKVEEGMIMPDVSTVVTVHLDKTWEDQSSLKESPDTPESLPTLLELAANHEDPSKSSLDQITQLIDKIQKLYSILAAVSVQNLISSLAIDGNTGAQKDGSDASIGSFMSSGDGVERKQDKDFMFMAERFDIERVRFKNLMTCIQNLQKCLSKLSYSLEETFPLSPRCSVTDVVGDSMPSYSPKQMMVTSLDDIGVKLEALSTQYEEQIEKLRQDLELARQTTGEKSQSNLMPSDKPVSQDLRQSLPSEQQRKLDNLLTDLDEFYEDRIKNLQQKHVEDLGTQVKAMRITLEQIYQSRDNLRKSELEARHQITLAELEETLTKKHKEELNQLEADWSNRMEDLKQDYDRELRDSLLEDSLAEEEKNVDFIRKLNKKLCDEHKQLLQKISEDLEKESVKRGFSPKKIHTTRDSQTDSEFDDTESVKSAPVTQEEFHFLQERDNTIESAEDVVQTLEGQRQEITQLRSRLLSEYEQLLALRTEVMASQSQEVEKQQKEMMDIRHDYEEQMKTFQTKIETRTEEMLRSRLTEEHNKELEQLKDYYGNKVKDAEETYRIEIQQLQQTISDLQDGHRSTPPLPETEPPATFEKERAFVQKTAMLTAVSDTESTPPESPPKTEEVYEVELRDMDKKMQSQDAKLKQLEGQLKEKDRMLLELQKRLEEEVNIETELHGKLLDDTKSLEDMEDDLKARSQEIQNLKKMLEDRDNRIAGLEEEVEKGKMDEAESDSDQSKVIKELNAKVFELGKELLSYKEIERKMREEIDELTLQHQRTLEALKNEVELMNIIKHEEEIRNQAEELSNKYEQEMKKQADFLENRYSDELHKQTEAIKQKMNAQLREQAVALTRAHEEEVKKLANEYESRLRYLESARANEGNESLLGEERMGKLSGEYDESLNRTMDELRQEYEEKISELHLELEDLKSRLEIQVEESVATDESVMRENIRDEISEEFEEKIKQMKQEYEEKLEEYERRLQEFEEKLRKCDGAEGDSTTSLPSEVVLQEIPVENENAEYQQKIEDLQSQAEARLEPQETDLITFDIVDTGLKDEVDSDEKDKDIEFLKEKIRNELEVEYEEKIARLKEDYDKLLTDSKEKLIEAQFNLEDSRNLEEDDKKLVEEVRKEYEFRLEQLKTEYESKEKELKERLSDMNRILEETKKEKDRGEKKSIEKYQAMPDQAKKDYENRINEMRIEYEEKMDLLREELQELWEAEKTELIREHEHAIAEVEEKYENLVEGIRTGDAPDVASIIHEKYDSELDMAKTLMQQEFDEMLENEQANYLEEQNKLIERFSRDRADDVRKLKEKYEQELEDFKTSLKDKHDQELNDLREMLTHDHMLKVEVIEKEFAAQLEEARSAKVSEEDVLEGLRKEMAEMERRNKEQLELYEERIEKLQAESQLAGAEEDEGEVSEDAEALEIAHQQELQDLEEKLTEKHGKELDNLEKQMKSQIEQLSNKHKSKMEEEESGEGTSSSSQSFEEDDLGPTRSTPRDDIFSVYEEPQEQETVSPSDSLRGVDRGLECRDDLIRFEEEEEEDSDKSFGDDADVFDMVTVKSVNSMTPTNMLQTLQFGVMAPTVTSLEDSQESLKSRIRELEIEIQRLNEKLQEEVEQRDIILSRSERDRQEGSNLVTMLRDDIEQITAEKNVLQTTNEHLLSLLSNSAKTFMEVEETIGKKLKAVSDKSFDKYSDRPGSGGKRRDVITPKGSPTSSPPARRSPGGAEGGEKNTSVLSNVTDEGLDLSQQISESIFHGPDLIPEEEELIIDAGKRLQSSVTHLLEMWGRSTAQLFETHTTQVGLLNDAEENRNDAEQLRVRCDDLEERLRDEVEAKDYLAMELHKAEGLIEGYSAERETLNQTIQNYEENKEALVAELETLRSRLQDLEAIQRENKSLQQELECQRNIIQENGGQEAQALVLEVNRLSTEKREVESQMHQYQERYESRVRELETSGEDMEHHYMQMLDEKKQELQDLRLQLDSVEKQLKAKKQFIEEQSIEREQEREEFQKELDKWKKMVHGKEKQESTESRLQNELDELSEQLQSKIDSNNQMLVTLDKLQYEMKEKDVMITELKTVVHQVEEELEQKSVEIKNLRQKIAKLDGELSRRPLSVELTDSLKLEEQSLRLKSGSYSDIAEGIVQHRPPLKGQITVDKELRDADDKDKEELKQERHALQAQVEEQLIQISALRNQLDDMRHLTKFSDPSEAGRRLQAEREKTEELDNEIATLKQKIEELEETVANRDQQLQQLWSRTDSMSNHETVDERNEMEEAIHRLEQQNVELRERMRTLQARTPVSNISGLSQSLLEEKNQEIDHLMEELRQAQADLQELQTEKGVSNLYKELESVKKQLYQSEKQLTELQQLQMSHSSETVAVDTSLTPDQSILGPRDSFSEKASIQQELEESVAHKLDRMINLEAEVKSLKKVLQEKEEEIVSLKTKEAPSLEDPSLYRDMIQEKELMIAQLTEQIESLQSEVYNLNDFHNKLQEDFDTVQAMLEEKDKEIESLNTELTERSPEMNDDHELVIKYEVEIARLKKALKEKDNVIEEKKEEIAELTDKLEQQELDIAEIKETKARLLEKEREFQTLASKLEKQEDSEDIQSSLNEKEEKIKEQEKEISYLKDELSKVQEHLQIAENLQRKLEDAGLVIPESITREREREDEMKRLQAQVLVMQEKIKIKEAEAIVGLKGDETDTSESEKEDLPLTADGIYIDEEYKVGNEDDQIIQDKDRQIALLKQQVAQALMIKPPTPIDETEKDALIHEKEEEIEMLRKQVAQALMVKPPTPDDKKEEEIQRLNTELESLKEIQKNRGQDQLDEMLEEVQGLKKEIKEKDQKIQSKEDELKKVLKELHEMEQELVSQKNLQFYEETLHLKEKEEEIQLLQDELERLHEKSRTFEMSDTDKTDGSQNQDVHNLKRRMSFYEEQYEGKSAEVRELQVNLDMAREQLDKEKRSRAEEIEEEVRAAKEEMERKKRQEIKNLEESAKYLERERDQKVLEILELKRELALVKDRLERETEHKQKEIDELIGKMDKDRKENLASFQELEKALEDSMAKRRSSQETLMEVQQKLNSTIDQDNEFKTKILKLQNQIKDLEEERERERTEYAKELQVRAKAGEVERLQKEIGTLQTQAERADELQKQVKAIQSEKEQYQAQIRQLEKDYDNLSTKKKMEVESLEEQIRTLSSVQPAPEVLQKLQITQGKLDETTAQLEETGTKLAKTKEKLKQVSDELYRYKNEMQKLQQELGRTSTDLRETSTRLQETEKKLKLTVDHIAEREEQIHRLQGELQQSDSNREWAKERDELAFKISEMQSHLHEKEQELEEVKQRLNEAVELSEEQLKHVEQKDQEFTKLKLDIQQMMAEKDKNLQDAKKQLQKVTAEKQEEVAAVTLKMEELLMDKSKQVKHLQEQLAQLRFAPEGAGGDLSTTLATMKTQLQERDSKIKELQSEIKKLTTKFEQTQSMSQRPRDQSMQELTVEETEKQMQQLRRELLIAKTALKQLQKGSDLEGDQEVVENEVTKQMAPQVARQPTPEARQNVSRLSEEDERSRLLDKLEQIKTELELLRSTSSMTAKDFVQKVMDLKTELSAQHQQHIQDITQRSQLESERQLAQLHFKYEDQIQHQSRTYQKELEQKLNELQRNLEREYKREINKLKVRHQDEIEILQARIPNADSSEMDHVQQLQAEVELGQRLFWQRQDGVGQDKQKPSSPTKNGFPDDENISKRLQILLNRLHNEGVQVLTLSELEYLNRNMVPSSIPADMDMETLRVAWENERQSLLSTIQSLKDLLAQTHKLRGLEKSFEGSDWRGELLRAIGYVFTKEREALFAELRSHVLSHPSTDVTEIQKLEQKIRNQESHQIASLDQIFSADRQSLLAEVRDLRAHATIMRMQHQEERDRLKDQFDNLEDQSTKKERQLKRQVQLLEFKIQQEKVLQDDLRTSLDLERHRTSDLSTALNKEKNTNLDLQSDYSGIQIQLARLRENLEREQNRFVSVTSALEEEKSKTLKLTEQLQDERGVNWKLKSEMESLQAAIQQGQGKNSQRIETLQEELNTEKEKRIQVETLHERDQAMIKSLRQEKERESYQLHTLDAEYQNKIKQLTASVEIEEKKTAELASALDRERNLTASLRQSLQAERSIPVHSAQERVIVEDLETELENQKALVHDLHAALEQEKANFKKLVGASEAEKTLILEQLDQDRSASRQLKKELDQAQQQKLELTRKYEHERDMVNQLKAERDQLTYDLKALKEQANFKEHELDSQRIADKRTMRQVERDKEDIKVKVHEQELEIQRLKNRVIDLEDQVTESREKELEAIRELENEKLRNFTHSSASDRLSSSSHRSNRTTDILDEEKKLKVYHSQLESVCQSLQYLLLQCHEQLSRSSNRSQSGLTAGTDFQTLQNSLKELMTEIRQLQQLGDSGEASGVHVSGVNERILRHNEELTSYVSRMSEEKTELRNTLTRLEEDIWRYRQMESKMKDLERTSDSMDGKLISERAAWAKERLSLQMALNKAEQELEQTQVDLRVERARRLTPRGGSAQVSTENDTEKIQRLYGKYLRAESFRKALIYQKKYLLLLLGGFQDTEETTLSLIARMGVHSSVEDLRNRQLRPLAMFRSAVRVCVAVSRMRYLVKKWRRATRVGSEVVSGALDSNHGYIPQTSSYSPPRISIASRHGLPHQSSLRYSDPSSLSTAHSQLEVDTRLPSYFTSSIATGASSRVHTTPPTKDYSSSHYMPQQSSGARRKILSTPSSSQPEKVKYGTGSFSDQDAEDQTSDDEYISRLENLQNRLGSLQN</sequence>
<dbReference type="Proteomes" id="UP001634394">
    <property type="component" value="Unassembled WGS sequence"/>
</dbReference>
<feature type="non-terminal residue" evidence="9">
    <location>
        <position position="5529"/>
    </location>
</feature>
<feature type="region of interest" description="Disordered" evidence="7">
    <location>
        <begin position="1150"/>
        <end position="1173"/>
    </location>
</feature>
<feature type="coiled-coil region" evidence="6">
    <location>
        <begin position="4706"/>
        <end position="4733"/>
    </location>
</feature>
<feature type="region of interest" description="Disordered" evidence="7">
    <location>
        <begin position="19"/>
        <end position="90"/>
    </location>
</feature>
<feature type="coiled-coil region" evidence="6">
    <location>
        <begin position="5182"/>
        <end position="5265"/>
    </location>
</feature>
<accession>A0ABD3T5Z0</accession>
<feature type="coiled-coil region" evidence="6">
    <location>
        <begin position="1063"/>
        <end position="1146"/>
    </location>
</feature>
<feature type="coiled-coil region" evidence="6">
    <location>
        <begin position="2895"/>
        <end position="3101"/>
    </location>
</feature>
<feature type="region of interest" description="Disordered" evidence="7">
    <location>
        <begin position="843"/>
        <end position="863"/>
    </location>
</feature>
<feature type="compositionally biased region" description="Polar residues" evidence="7">
    <location>
        <begin position="968"/>
        <end position="980"/>
    </location>
</feature>
<evidence type="ECO:0000313" key="10">
    <source>
        <dbReference type="Proteomes" id="UP001634394"/>
    </source>
</evidence>
<dbReference type="SUPFAM" id="SSF57997">
    <property type="entry name" value="Tropomyosin"/>
    <property type="match status" value="1"/>
</dbReference>
<feature type="coiled-coil region" evidence="6">
    <location>
        <begin position="1372"/>
        <end position="1462"/>
    </location>
</feature>
<gene>
    <name evidence="9" type="ORF">ACJMK2_023991</name>
</gene>
<feature type="compositionally biased region" description="Low complexity" evidence="7">
    <location>
        <begin position="5415"/>
        <end position="5424"/>
    </location>
</feature>
<feature type="region of interest" description="Disordered" evidence="7">
    <location>
        <begin position="4257"/>
        <end position="4285"/>
    </location>
</feature>
<feature type="coiled-coil region" evidence="6">
    <location>
        <begin position="3941"/>
        <end position="4241"/>
    </location>
</feature>
<feature type="region of interest" description="Disordered" evidence="7">
    <location>
        <begin position="5391"/>
        <end position="5424"/>
    </location>
</feature>
<organism evidence="9 10">
    <name type="scientific">Sinanodonta woodiana</name>
    <name type="common">Chinese pond mussel</name>
    <name type="synonym">Anodonta woodiana</name>
    <dbReference type="NCBI Taxonomy" id="1069815"/>
    <lineage>
        <taxon>Eukaryota</taxon>
        <taxon>Metazoa</taxon>
        <taxon>Spiralia</taxon>
        <taxon>Lophotrochozoa</taxon>
        <taxon>Mollusca</taxon>
        <taxon>Bivalvia</taxon>
        <taxon>Autobranchia</taxon>
        <taxon>Heteroconchia</taxon>
        <taxon>Palaeoheterodonta</taxon>
        <taxon>Unionida</taxon>
        <taxon>Unionoidea</taxon>
        <taxon>Unionidae</taxon>
        <taxon>Unioninae</taxon>
        <taxon>Sinanodonta</taxon>
    </lineage>
</organism>
<keyword evidence="10" id="KW-1185">Reference proteome</keyword>
<feature type="compositionally biased region" description="Basic and acidic residues" evidence="7">
    <location>
        <begin position="3633"/>
        <end position="3643"/>
    </location>
</feature>
<feature type="compositionally biased region" description="Polar residues" evidence="7">
    <location>
        <begin position="5451"/>
        <end position="5475"/>
    </location>
</feature>
<feature type="region of interest" description="Disordered" evidence="7">
    <location>
        <begin position="2427"/>
        <end position="2471"/>
    </location>
</feature>
<feature type="compositionally biased region" description="Low complexity" evidence="7">
    <location>
        <begin position="47"/>
        <end position="56"/>
    </location>
</feature>
<feature type="region of interest" description="Disordered" evidence="7">
    <location>
        <begin position="3109"/>
        <end position="3135"/>
    </location>
</feature>
<feature type="coiled-coil region" evidence="6">
    <location>
        <begin position="1639"/>
        <end position="1772"/>
    </location>
</feature>
<name>A0ABD3T5Z0_SINWO</name>
<dbReference type="EMBL" id="JBJQND010000019">
    <property type="protein sequence ID" value="KAL3832339.1"/>
    <property type="molecule type" value="Genomic_DNA"/>
</dbReference>
<keyword evidence="2" id="KW-0963">Cytoplasm</keyword>
<feature type="domain" description="ELK" evidence="8">
    <location>
        <begin position="1644"/>
        <end position="1665"/>
    </location>
</feature>
<feature type="coiled-coil region" evidence="6">
    <location>
        <begin position="4625"/>
        <end position="4659"/>
    </location>
</feature>
<feature type="compositionally biased region" description="Polar residues" evidence="7">
    <location>
        <begin position="3109"/>
        <end position="3120"/>
    </location>
</feature>
<dbReference type="InterPro" id="IPR019528">
    <property type="entry name" value="PACT_domain"/>
</dbReference>
<feature type="coiled-coil region" evidence="6">
    <location>
        <begin position="1506"/>
        <end position="1605"/>
    </location>
</feature>
<feature type="region of interest" description="Disordered" evidence="7">
    <location>
        <begin position="968"/>
        <end position="999"/>
    </location>
</feature>
<feature type="region of interest" description="Disordered" evidence="7">
    <location>
        <begin position="3326"/>
        <end position="3345"/>
    </location>
</feature>
<feature type="region of interest" description="Disordered" evidence="7">
    <location>
        <begin position="5451"/>
        <end position="5512"/>
    </location>
</feature>
<keyword evidence="3" id="KW-0597">Phosphoprotein</keyword>
<feature type="compositionally biased region" description="Low complexity" evidence="7">
    <location>
        <begin position="2448"/>
        <end position="2461"/>
    </location>
</feature>
<feature type="coiled-coil region" evidence="6">
    <location>
        <begin position="1185"/>
        <end position="1318"/>
    </location>
</feature>
<feature type="coiled-coil region" evidence="6">
    <location>
        <begin position="2320"/>
        <end position="2361"/>
    </location>
</feature>
<comment type="subcellular location">
    <subcellularLocation>
        <location evidence="1">Cytoplasm</location>
        <location evidence="1">Cytoskeleton</location>
        <location evidence="1">Microtubule organizing center</location>
        <location evidence="1">Centrosome</location>
    </subcellularLocation>
</comment>
<feature type="coiled-coil region" evidence="6">
    <location>
        <begin position="216"/>
        <end position="489"/>
    </location>
</feature>
<feature type="coiled-coil region" evidence="6">
    <location>
        <begin position="4354"/>
        <end position="4404"/>
    </location>
</feature>
<evidence type="ECO:0000313" key="9">
    <source>
        <dbReference type="EMBL" id="KAL3832339.1"/>
    </source>
</evidence>
<feature type="coiled-coil region" evidence="6">
    <location>
        <begin position="90"/>
        <end position="143"/>
    </location>
</feature>
<feature type="coiled-coil region" evidence="6">
    <location>
        <begin position="4885"/>
        <end position="5057"/>
    </location>
</feature>
<evidence type="ECO:0000256" key="2">
    <source>
        <dbReference type="ARBA" id="ARBA00022490"/>
    </source>
</evidence>
<feature type="domain" description="ELK" evidence="8">
    <location>
        <begin position="4374"/>
        <end position="4395"/>
    </location>
</feature>
<comment type="caution">
    <text evidence="9">The sequence shown here is derived from an EMBL/GenBank/DDBJ whole genome shotgun (WGS) entry which is preliminary data.</text>
</comment>
<feature type="region of interest" description="Disordered" evidence="7">
    <location>
        <begin position="3633"/>
        <end position="3653"/>
    </location>
</feature>
<dbReference type="Gene3D" id="1.20.5.340">
    <property type="match status" value="1"/>
</dbReference>
<feature type="domain" description="ELK" evidence="8">
    <location>
        <begin position="2056"/>
        <end position="2077"/>
    </location>
</feature>
<dbReference type="InterPro" id="IPR028745">
    <property type="entry name" value="AKAP9/Pericentrin"/>
</dbReference>
<feature type="region of interest" description="Disordered" evidence="7">
    <location>
        <begin position="2139"/>
        <end position="2261"/>
    </location>
</feature>
<dbReference type="InterPro" id="IPR005539">
    <property type="entry name" value="ELK_dom"/>
</dbReference>
<feature type="coiled-coil region" evidence="6">
    <location>
        <begin position="1816"/>
        <end position="1981"/>
    </location>
</feature>
<evidence type="ECO:0000256" key="1">
    <source>
        <dbReference type="ARBA" id="ARBA00004300"/>
    </source>
</evidence>
<keyword evidence="4 6" id="KW-0175">Coiled coil</keyword>
<evidence type="ECO:0000256" key="5">
    <source>
        <dbReference type="ARBA" id="ARBA00023212"/>
    </source>
</evidence>
<evidence type="ECO:0000256" key="6">
    <source>
        <dbReference type="SAM" id="Coils"/>
    </source>
</evidence>
<dbReference type="SMART" id="SM01188">
    <property type="entry name" value="ELK"/>
    <property type="match status" value="6"/>
</dbReference>
<dbReference type="PANTHER" id="PTHR44981">
    <property type="entry name" value="PERICENTRIN-LIKE PROTEIN, ISOFORM F"/>
    <property type="match status" value="1"/>
</dbReference>
<feature type="coiled-coil region" evidence="6">
    <location>
        <begin position="515"/>
        <end position="643"/>
    </location>
</feature>
<feature type="compositionally biased region" description="Acidic residues" evidence="7">
    <location>
        <begin position="2146"/>
        <end position="2159"/>
    </location>
</feature>
<feature type="compositionally biased region" description="Basic residues" evidence="7">
    <location>
        <begin position="21"/>
        <end position="31"/>
    </location>
</feature>
<evidence type="ECO:0000256" key="7">
    <source>
        <dbReference type="SAM" id="MobiDB-lite"/>
    </source>
</evidence>
<feature type="region of interest" description="Disordered" evidence="7">
    <location>
        <begin position="4436"/>
        <end position="4456"/>
    </location>
</feature>
<feature type="domain" description="ELK" evidence="8">
    <location>
        <begin position="1211"/>
        <end position="1231"/>
    </location>
</feature>
<feature type="compositionally biased region" description="Acidic residues" evidence="7">
    <location>
        <begin position="5502"/>
        <end position="5512"/>
    </location>
</feature>
<dbReference type="GO" id="GO:0005737">
    <property type="term" value="C:cytoplasm"/>
    <property type="evidence" value="ECO:0007669"/>
    <property type="project" value="UniProtKB-ARBA"/>
</dbReference>
<protein>
    <recommendedName>
        <fullName evidence="8">ELK domain-containing protein</fullName>
    </recommendedName>
</protein>
<evidence type="ECO:0000259" key="8">
    <source>
        <dbReference type="SMART" id="SM01188"/>
    </source>
</evidence>
<feature type="coiled-coil region" evidence="6">
    <location>
        <begin position="2040"/>
        <end position="2067"/>
    </location>
</feature>
<feature type="coiled-coil region" evidence="6">
    <location>
        <begin position="2541"/>
        <end position="2842"/>
    </location>
</feature>
<proteinExistence type="predicted"/>